<keyword evidence="19" id="KW-1185">Reference proteome</keyword>
<dbReference type="EC" id="3.7.1.2" evidence="4"/>
<evidence type="ECO:0000256" key="11">
    <source>
        <dbReference type="PIRSR" id="PIRSR605959-1"/>
    </source>
</evidence>
<evidence type="ECO:0000256" key="12">
    <source>
        <dbReference type="PIRSR" id="PIRSR605959-2"/>
    </source>
</evidence>
<sequence length="438" mass="46754">MSSAAQPWLQIDETHDPALTSWVAAANDPATDFPVQNLPFGRFRTATNPAPRLGVAIGDQVLDLERAGLVEPGSDLNALMARGPALRRTLRLTLSRGLRAGSPKQADWAAALVPMAAAELLLPCRVGDYTDFYIGIHHATRVGRLFRPDNPLLPNYKWVPIGYHGRASSLIASGQGFRRPNGQSMPPGATEPRFGPCQRLDHELELGILIGSGNALGEPIPVDQAEDHVFGLTLFNDWSARDVQAWEYQPLGPFLSKNFASTLSPWVVTLEALAPFRQPFTRPEGDPAPLPYLDSKQQRASGAIDIGLEVHLQTAEMAGRGQAPARIARSNFASAAYWTIAQLVAHHTVGGCNLQPGDLFGSGTLSGPGEGEGGSMLELTEGGKRALELPGGETRTFLQDGDTVILKARCERAGARAIGFGECRGTVLPAPGMAISAV</sequence>
<keyword evidence="8 13" id="KW-0460">Magnesium</keyword>
<dbReference type="SUPFAM" id="SSF63433">
    <property type="entry name" value="Fumarylacetoacetate hydrolase, FAH, N-terminal domain"/>
    <property type="match status" value="1"/>
</dbReference>
<dbReference type="Pfam" id="PF09298">
    <property type="entry name" value="FAA_hydrolase_N"/>
    <property type="match status" value="1"/>
</dbReference>
<feature type="domain" description="Fumarylacetoacetase-like C-terminal" evidence="14">
    <location>
        <begin position="158"/>
        <end position="427"/>
    </location>
</feature>
<evidence type="ECO:0000256" key="1">
    <source>
        <dbReference type="ARBA" id="ARBA00001913"/>
    </source>
</evidence>
<dbReference type="PANTHER" id="PTHR43069">
    <property type="entry name" value="FUMARYLACETOACETASE"/>
    <property type="match status" value="1"/>
</dbReference>
<keyword evidence="6 17" id="KW-0378">Hydrolase</keyword>
<dbReference type="PANTHER" id="PTHR43069:SF2">
    <property type="entry name" value="FUMARYLACETOACETASE"/>
    <property type="match status" value="1"/>
</dbReference>
<feature type="active site" description="Proton acceptor" evidence="11">
    <location>
        <position position="138"/>
    </location>
</feature>
<dbReference type="Proteomes" id="UP000323522">
    <property type="component" value="Plasmid pSna507_unt10"/>
</dbReference>
<feature type="binding site" evidence="13">
    <location>
        <position position="257"/>
    </location>
    <ligand>
        <name>Mg(2+)</name>
        <dbReference type="ChEBI" id="CHEBI:18420"/>
    </ligand>
</feature>
<comment type="cofactor">
    <cofactor evidence="1 13">
        <name>Ca(2+)</name>
        <dbReference type="ChEBI" id="CHEBI:29108"/>
    </cofactor>
</comment>
<dbReference type="Gene3D" id="2.30.30.230">
    <property type="entry name" value="Fumarylacetoacetase, N-terminal domain"/>
    <property type="match status" value="1"/>
</dbReference>
<dbReference type="UniPathway" id="UPA00139">
    <property type="reaction ID" value="UER00341"/>
</dbReference>
<feature type="binding site" evidence="12">
    <location>
        <position position="147"/>
    </location>
    <ligand>
        <name>substrate</name>
    </ligand>
</feature>
<feature type="binding site" evidence="12">
    <location>
        <position position="244"/>
    </location>
    <ligand>
        <name>substrate</name>
    </ligand>
</feature>
<dbReference type="InterPro" id="IPR036663">
    <property type="entry name" value="Fumarylacetoacetase_C_sf"/>
</dbReference>
<evidence type="ECO:0000256" key="2">
    <source>
        <dbReference type="ARBA" id="ARBA00001946"/>
    </source>
</evidence>
<dbReference type="NCBIfam" id="TIGR01266">
    <property type="entry name" value="fum_ac_acetase"/>
    <property type="match status" value="1"/>
</dbReference>
<keyword evidence="7 13" id="KW-0106">Calcium</keyword>
<keyword evidence="10" id="KW-0585">Phenylalanine catabolism</keyword>
<keyword evidence="17" id="KW-0614">Plasmid</keyword>
<proteinExistence type="predicted"/>
<dbReference type="GO" id="GO:0004334">
    <property type="term" value="F:fumarylacetoacetase activity"/>
    <property type="evidence" value="ECO:0007669"/>
    <property type="project" value="UniProtKB-EC"/>
</dbReference>
<dbReference type="Pfam" id="PF01557">
    <property type="entry name" value="FAA_hydrolase"/>
    <property type="match status" value="1"/>
</dbReference>
<feature type="binding site" evidence="13">
    <location>
        <position position="261"/>
    </location>
    <ligand>
        <name>Mg(2+)</name>
        <dbReference type="ChEBI" id="CHEBI:18420"/>
    </ligand>
</feature>
<geneLocation type="plasmid" evidence="18">
    <name>psna507_unt10</name>
</geneLocation>
<dbReference type="GO" id="GO:1902000">
    <property type="term" value="P:homogentisate catabolic process"/>
    <property type="evidence" value="ECO:0007669"/>
    <property type="project" value="TreeGrafter"/>
</dbReference>
<evidence type="ECO:0000256" key="9">
    <source>
        <dbReference type="ARBA" id="ARBA00022878"/>
    </source>
</evidence>
<evidence type="ECO:0000256" key="13">
    <source>
        <dbReference type="PIRSR" id="PIRSR605959-3"/>
    </source>
</evidence>
<feature type="domain" description="Fumarylacetoacetase N-terminal" evidence="15">
    <location>
        <begin position="36"/>
        <end position="123"/>
    </location>
</feature>
<evidence type="ECO:0000256" key="5">
    <source>
        <dbReference type="ARBA" id="ARBA00022723"/>
    </source>
</evidence>
<feature type="binding site" evidence="12">
    <location>
        <position position="248"/>
    </location>
    <ligand>
        <name>substrate</name>
    </ligand>
</feature>
<evidence type="ECO:0000313" key="19">
    <source>
        <dbReference type="Proteomes" id="UP001549111"/>
    </source>
</evidence>
<dbReference type="EMBL" id="CP035710">
    <property type="protein sequence ID" value="QEN02937.1"/>
    <property type="molecule type" value="Genomic_DNA"/>
</dbReference>
<evidence type="ECO:0000256" key="4">
    <source>
        <dbReference type="ARBA" id="ARBA00012094"/>
    </source>
</evidence>
<evidence type="ECO:0000256" key="6">
    <source>
        <dbReference type="ARBA" id="ARBA00022801"/>
    </source>
</evidence>
<feature type="binding site" evidence="12">
    <location>
        <position position="364"/>
    </location>
    <ligand>
        <name>substrate</name>
    </ligand>
</feature>
<feature type="binding site" evidence="13">
    <location>
        <position position="237"/>
    </location>
    <ligand>
        <name>Mg(2+)</name>
        <dbReference type="ChEBI" id="CHEBI:18420"/>
    </ligand>
</feature>
<dbReference type="RefSeq" id="WP_149505558.1">
    <property type="nucleotide sequence ID" value="NZ_CP035710.1"/>
</dbReference>
<comment type="pathway">
    <text evidence="3">Amino-acid degradation; L-phenylalanine degradation; acetoacetate and fumarate from L-phenylalanine: step 6/6.</text>
</comment>
<dbReference type="GO" id="GO:0006572">
    <property type="term" value="P:L-tyrosine catabolic process"/>
    <property type="evidence" value="ECO:0007669"/>
    <property type="project" value="UniProtKB-KW"/>
</dbReference>
<evidence type="ECO:0000256" key="3">
    <source>
        <dbReference type="ARBA" id="ARBA00004782"/>
    </source>
</evidence>
<dbReference type="InterPro" id="IPR011234">
    <property type="entry name" value="Fumarylacetoacetase-like_C"/>
</dbReference>
<evidence type="ECO:0000259" key="15">
    <source>
        <dbReference type="Pfam" id="PF09298"/>
    </source>
</evidence>
<dbReference type="InterPro" id="IPR015377">
    <property type="entry name" value="Fumarylacetoacetase_N"/>
</dbReference>
<reference evidence="17 18" key="1">
    <citation type="submission" date="2019-02" db="EMBL/GenBank/DDBJ databases">
        <title>Complete Genome Sequence and Methylome Analysis of Sphaerotilus natans subsp. sulfidivorans D-507.</title>
        <authorList>
            <person name="Fomenkov A."/>
            <person name="Gridneva E."/>
            <person name="Smolyakov D."/>
            <person name="Dubinina G."/>
            <person name="Vincze T."/>
            <person name="Grabovich M."/>
            <person name="Roberts R.J."/>
        </authorList>
    </citation>
    <scope>NUCLEOTIDE SEQUENCE [LARGE SCALE GENOMIC DNA]</scope>
    <source>
        <strain evidence="17 18">D-507</strain>
        <plasmid evidence="17">pSna507_unt10</plasmid>
        <plasmid evidence="18">psna507_unt10</plasmid>
    </source>
</reference>
<dbReference type="SUPFAM" id="SSF56529">
    <property type="entry name" value="FAH"/>
    <property type="match status" value="1"/>
</dbReference>
<evidence type="ECO:0000313" key="18">
    <source>
        <dbReference type="Proteomes" id="UP000323522"/>
    </source>
</evidence>
<gene>
    <name evidence="17" type="primary">fahA</name>
    <name evidence="16" type="ORF">ABIC99_002308</name>
    <name evidence="17" type="ORF">EWH46_18940</name>
</gene>
<evidence type="ECO:0000256" key="8">
    <source>
        <dbReference type="ARBA" id="ARBA00022842"/>
    </source>
</evidence>
<evidence type="ECO:0000313" key="16">
    <source>
        <dbReference type="EMBL" id="MET3604492.1"/>
    </source>
</evidence>
<keyword evidence="5 13" id="KW-0479">Metal-binding</keyword>
<accession>A0A5C1Q661</accession>
<dbReference type="InterPro" id="IPR005959">
    <property type="entry name" value="Fumarylacetoacetase"/>
</dbReference>
<dbReference type="InterPro" id="IPR036462">
    <property type="entry name" value="Fumarylacetoacetase_N_sf"/>
</dbReference>
<feature type="binding site" evidence="13">
    <location>
        <position position="237"/>
    </location>
    <ligand>
        <name>Ca(2+)</name>
        <dbReference type="ChEBI" id="CHEBI:29108"/>
    </ligand>
</feature>
<evidence type="ECO:0000313" key="17">
    <source>
        <dbReference type="EMBL" id="QEN02937.1"/>
    </source>
</evidence>
<geneLocation type="plasmid" evidence="17">
    <name>pSna507_unt10</name>
</geneLocation>
<feature type="binding site" evidence="13">
    <location>
        <position position="131"/>
    </location>
    <ligand>
        <name>Ca(2+)</name>
        <dbReference type="ChEBI" id="CHEBI:29108"/>
    </ligand>
</feature>
<keyword evidence="9" id="KW-0828">Tyrosine catabolism</keyword>
<dbReference type="GO" id="GO:0006559">
    <property type="term" value="P:L-phenylalanine catabolic process"/>
    <property type="evidence" value="ECO:0007669"/>
    <property type="project" value="UniProtKB-UniPathway"/>
</dbReference>
<dbReference type="AlphaFoldDB" id="A0A5C1Q661"/>
<organism evidence="17 18">
    <name type="scientific">Sphaerotilus sulfidivorans</name>
    <dbReference type="NCBI Taxonomy" id="639200"/>
    <lineage>
        <taxon>Bacteria</taxon>
        <taxon>Pseudomonadati</taxon>
        <taxon>Pseudomonadota</taxon>
        <taxon>Betaproteobacteria</taxon>
        <taxon>Burkholderiales</taxon>
        <taxon>Sphaerotilaceae</taxon>
        <taxon>Sphaerotilus</taxon>
    </lineage>
</organism>
<dbReference type="KEGG" id="snn:EWH46_18940"/>
<dbReference type="Proteomes" id="UP001549111">
    <property type="component" value="Unassembled WGS sequence"/>
</dbReference>
<dbReference type="OrthoDB" id="3766879at2"/>
<feature type="binding site" evidence="13">
    <location>
        <position position="203"/>
    </location>
    <ligand>
        <name>Ca(2+)</name>
        <dbReference type="ChEBI" id="CHEBI:29108"/>
    </ligand>
</feature>
<protein>
    <recommendedName>
        <fullName evidence="4">fumarylacetoacetase</fullName>
        <ecNumber evidence="4">3.7.1.2</ecNumber>
    </recommendedName>
</protein>
<evidence type="ECO:0000259" key="14">
    <source>
        <dbReference type="Pfam" id="PF01557"/>
    </source>
</evidence>
<dbReference type="GO" id="GO:0046872">
    <property type="term" value="F:metal ion binding"/>
    <property type="evidence" value="ECO:0007669"/>
    <property type="project" value="UniProtKB-KW"/>
</dbReference>
<evidence type="ECO:0000256" key="7">
    <source>
        <dbReference type="ARBA" id="ARBA00022837"/>
    </source>
</evidence>
<feature type="binding site" evidence="12">
    <location>
        <position position="133"/>
    </location>
    <ligand>
        <name>substrate</name>
    </ligand>
</feature>
<comment type="cofactor">
    <cofactor evidence="2 13">
        <name>Mg(2+)</name>
        <dbReference type="ChEBI" id="CHEBI:18420"/>
    </cofactor>
</comment>
<evidence type="ECO:0000256" key="10">
    <source>
        <dbReference type="ARBA" id="ARBA00023232"/>
    </source>
</evidence>
<feature type="binding site" evidence="13">
    <location>
        <position position="205"/>
    </location>
    <ligand>
        <name>Ca(2+)</name>
        <dbReference type="ChEBI" id="CHEBI:29108"/>
    </ligand>
</feature>
<dbReference type="EMBL" id="JBEPLS010000007">
    <property type="protein sequence ID" value="MET3604492.1"/>
    <property type="molecule type" value="Genomic_DNA"/>
</dbReference>
<dbReference type="Gene3D" id="3.90.850.10">
    <property type="entry name" value="Fumarylacetoacetase-like, C-terminal domain"/>
    <property type="match status" value="1"/>
</dbReference>
<reference evidence="16 19" key="2">
    <citation type="submission" date="2024-06" db="EMBL/GenBank/DDBJ databases">
        <title>Genomic Encyclopedia of Type Strains, Phase IV (KMG-IV): sequencing the most valuable type-strain genomes for metagenomic binning, comparative biology and taxonomic classification.</title>
        <authorList>
            <person name="Goeker M."/>
        </authorList>
    </citation>
    <scope>NUCLEOTIDE SEQUENCE [LARGE SCALE GENOMIC DNA]</scope>
    <source>
        <strain evidence="16 19">D-501</strain>
    </source>
</reference>
<name>A0A5C1Q661_9BURK</name>